<gene>
    <name evidence="1" type="ORF">LCGC14_2651350</name>
</gene>
<proteinExistence type="predicted"/>
<dbReference type="AlphaFoldDB" id="A0A0F8ZUP7"/>
<name>A0A0F8ZUP7_9ZZZZ</name>
<sequence length="63" mass="7220">MRATEDEGKGSKFGLRSNAVIAELNAQYPIRVLFNDGRIFNLTLSTRLDEFLAARTSEFRRKK</sequence>
<accession>A0A0F8ZUP7</accession>
<reference evidence="1" key="1">
    <citation type="journal article" date="2015" name="Nature">
        <title>Complex archaea that bridge the gap between prokaryotes and eukaryotes.</title>
        <authorList>
            <person name="Spang A."/>
            <person name="Saw J.H."/>
            <person name="Jorgensen S.L."/>
            <person name="Zaremba-Niedzwiedzka K."/>
            <person name="Martijn J."/>
            <person name="Lind A.E."/>
            <person name="van Eijk R."/>
            <person name="Schleper C."/>
            <person name="Guy L."/>
            <person name="Ettema T.J."/>
        </authorList>
    </citation>
    <scope>NUCLEOTIDE SEQUENCE</scope>
</reference>
<comment type="caution">
    <text evidence="1">The sequence shown here is derived from an EMBL/GenBank/DDBJ whole genome shotgun (WGS) entry which is preliminary data.</text>
</comment>
<protein>
    <submittedName>
        <fullName evidence="1">Uncharacterized protein</fullName>
    </submittedName>
</protein>
<organism evidence="1">
    <name type="scientific">marine sediment metagenome</name>
    <dbReference type="NCBI Taxonomy" id="412755"/>
    <lineage>
        <taxon>unclassified sequences</taxon>
        <taxon>metagenomes</taxon>
        <taxon>ecological metagenomes</taxon>
    </lineage>
</organism>
<dbReference type="EMBL" id="LAZR01045987">
    <property type="protein sequence ID" value="KKK97578.1"/>
    <property type="molecule type" value="Genomic_DNA"/>
</dbReference>
<evidence type="ECO:0000313" key="1">
    <source>
        <dbReference type="EMBL" id="KKK97578.1"/>
    </source>
</evidence>